<organism evidence="1 2">
    <name type="scientific">Tanacetum coccineum</name>
    <dbReference type="NCBI Taxonomy" id="301880"/>
    <lineage>
        <taxon>Eukaryota</taxon>
        <taxon>Viridiplantae</taxon>
        <taxon>Streptophyta</taxon>
        <taxon>Embryophyta</taxon>
        <taxon>Tracheophyta</taxon>
        <taxon>Spermatophyta</taxon>
        <taxon>Magnoliopsida</taxon>
        <taxon>eudicotyledons</taxon>
        <taxon>Gunneridae</taxon>
        <taxon>Pentapetalae</taxon>
        <taxon>asterids</taxon>
        <taxon>campanulids</taxon>
        <taxon>Asterales</taxon>
        <taxon>Asteraceae</taxon>
        <taxon>Asteroideae</taxon>
        <taxon>Anthemideae</taxon>
        <taxon>Anthemidinae</taxon>
        <taxon>Tanacetum</taxon>
    </lineage>
</organism>
<gene>
    <name evidence="1" type="ORF">Tco_0910149</name>
</gene>
<proteinExistence type="predicted"/>
<dbReference type="EMBL" id="BQNB010014577">
    <property type="protein sequence ID" value="GJT29874.1"/>
    <property type="molecule type" value="Genomic_DNA"/>
</dbReference>
<evidence type="ECO:0000313" key="1">
    <source>
        <dbReference type="EMBL" id="GJT29874.1"/>
    </source>
</evidence>
<dbReference type="Proteomes" id="UP001151760">
    <property type="component" value="Unassembled WGS sequence"/>
</dbReference>
<accession>A0ABQ5CZ83</accession>
<keyword evidence="2" id="KW-1185">Reference proteome</keyword>
<comment type="caution">
    <text evidence="1">The sequence shown here is derived from an EMBL/GenBank/DDBJ whole genome shotgun (WGS) entry which is preliminary data.</text>
</comment>
<reference evidence="1" key="1">
    <citation type="journal article" date="2022" name="Int. J. Mol. Sci.">
        <title>Draft Genome of Tanacetum Coccineum: Genomic Comparison of Closely Related Tanacetum-Family Plants.</title>
        <authorList>
            <person name="Yamashiro T."/>
            <person name="Shiraishi A."/>
            <person name="Nakayama K."/>
            <person name="Satake H."/>
        </authorList>
    </citation>
    <scope>NUCLEOTIDE SEQUENCE</scope>
</reference>
<sequence length="129" mass="14094">MSVQSLQSNPSPPFLYTPSSAIDGVRVFVYCKPGKVIGVGLSGERLGSLKECTRRGWEELETMGRGGMVLAPRGIEYPVARRLSYWAFSSPISFEVDFVCTMAEIGCNWARIGPSKSSQSLSKMHTNGL</sequence>
<name>A0ABQ5CZ83_9ASTR</name>
<reference evidence="1" key="2">
    <citation type="submission" date="2022-01" db="EMBL/GenBank/DDBJ databases">
        <authorList>
            <person name="Yamashiro T."/>
            <person name="Shiraishi A."/>
            <person name="Satake H."/>
            <person name="Nakayama K."/>
        </authorList>
    </citation>
    <scope>NUCLEOTIDE SEQUENCE</scope>
</reference>
<evidence type="ECO:0000313" key="2">
    <source>
        <dbReference type="Proteomes" id="UP001151760"/>
    </source>
</evidence>
<protein>
    <submittedName>
        <fullName evidence="1">Uncharacterized protein</fullName>
    </submittedName>
</protein>